<keyword evidence="5" id="KW-1185">Reference proteome</keyword>
<evidence type="ECO:0000313" key="4">
    <source>
        <dbReference type="EMBL" id="TCO54171.1"/>
    </source>
</evidence>
<gene>
    <name evidence="4" type="ORF">EV192_109151</name>
</gene>
<dbReference type="InterPro" id="IPR041522">
    <property type="entry name" value="CdaR_GGDEF"/>
</dbReference>
<dbReference type="InterPro" id="IPR025736">
    <property type="entry name" value="PucR_C-HTH_dom"/>
</dbReference>
<dbReference type="InterPro" id="IPR042070">
    <property type="entry name" value="PucR_C-HTH_sf"/>
</dbReference>
<dbReference type="Proteomes" id="UP000295680">
    <property type="component" value="Unassembled WGS sequence"/>
</dbReference>
<protein>
    <submittedName>
        <fullName evidence="4">PucR-like helix-turn-helix protein</fullName>
    </submittedName>
</protein>
<evidence type="ECO:0000259" key="2">
    <source>
        <dbReference type="Pfam" id="PF13556"/>
    </source>
</evidence>
<dbReference type="Pfam" id="PF17853">
    <property type="entry name" value="GGDEF_2"/>
    <property type="match status" value="1"/>
</dbReference>
<organism evidence="4 5">
    <name type="scientific">Actinocrispum wychmicini</name>
    <dbReference type="NCBI Taxonomy" id="1213861"/>
    <lineage>
        <taxon>Bacteria</taxon>
        <taxon>Bacillati</taxon>
        <taxon>Actinomycetota</taxon>
        <taxon>Actinomycetes</taxon>
        <taxon>Pseudonocardiales</taxon>
        <taxon>Pseudonocardiaceae</taxon>
        <taxon>Actinocrispum</taxon>
    </lineage>
</organism>
<dbReference type="InterPro" id="IPR009057">
    <property type="entry name" value="Homeodomain-like_sf"/>
</dbReference>
<evidence type="ECO:0000259" key="3">
    <source>
        <dbReference type="Pfam" id="PF17853"/>
    </source>
</evidence>
<dbReference type="PANTHER" id="PTHR33744">
    <property type="entry name" value="CARBOHYDRATE DIACID REGULATOR"/>
    <property type="match status" value="1"/>
</dbReference>
<dbReference type="OrthoDB" id="8026818at2"/>
<dbReference type="Pfam" id="PF13556">
    <property type="entry name" value="HTH_30"/>
    <property type="match status" value="1"/>
</dbReference>
<proteinExistence type="inferred from homology"/>
<dbReference type="AlphaFoldDB" id="A0A4R2J5K1"/>
<dbReference type="RefSeq" id="WP_132123164.1">
    <property type="nucleotide sequence ID" value="NZ_SLWS01000009.1"/>
</dbReference>
<dbReference type="Gene3D" id="1.10.10.2840">
    <property type="entry name" value="PucR C-terminal helix-turn-helix domain"/>
    <property type="match status" value="1"/>
</dbReference>
<dbReference type="InterPro" id="IPR051448">
    <property type="entry name" value="CdaR-like_regulators"/>
</dbReference>
<feature type="domain" description="PucR C-terminal helix-turn-helix" evidence="2">
    <location>
        <begin position="332"/>
        <end position="390"/>
    </location>
</feature>
<sequence>MASELQRLVDSVGSRLGRSVAIDDAGIRLLAYNAHVREVDEVRTGSILRRGVPRAVVDHVRRHCGGAEGLFTVPADAVLGLRIDRIGMPVRHNEDLLGFLWLLASDGPVTAEDEAVLRRTAETAALIMHREYLIGELTRGRERELARDVVSGDEVLRDQAAGQLVEEGLFVVGPVAAMVVRLARTPVAEQDRLALAAGLELARHRSPQRHLVQLERPDHGILLLARPTGDDLRQLGTMIRDRVLREAVAPAACWVGIGGRRDDLSTVYQSYVEARAAADIARDVRVLGPVVCHSELGVYGMLAELPAERLAGSIPAGLRTLLTSHAAADDALITTIETFLDNAGHIKRTAEQLGLHRTSLYYRLQRVEQETGLDLRSGDDRLILHLGLKIARLIEPR</sequence>
<comment type="caution">
    <text evidence="4">The sequence shown here is derived from an EMBL/GenBank/DDBJ whole genome shotgun (WGS) entry which is preliminary data.</text>
</comment>
<reference evidence="4 5" key="1">
    <citation type="submission" date="2019-03" db="EMBL/GenBank/DDBJ databases">
        <title>Genomic Encyclopedia of Type Strains, Phase IV (KMG-IV): sequencing the most valuable type-strain genomes for metagenomic binning, comparative biology and taxonomic classification.</title>
        <authorList>
            <person name="Goeker M."/>
        </authorList>
    </citation>
    <scope>NUCLEOTIDE SEQUENCE [LARGE SCALE GENOMIC DNA]</scope>
    <source>
        <strain evidence="4 5">DSM 45934</strain>
    </source>
</reference>
<accession>A0A4R2J5K1</accession>
<evidence type="ECO:0000313" key="5">
    <source>
        <dbReference type="Proteomes" id="UP000295680"/>
    </source>
</evidence>
<dbReference type="PANTHER" id="PTHR33744:SF1">
    <property type="entry name" value="DNA-BINDING TRANSCRIPTIONAL ACTIVATOR ADER"/>
    <property type="match status" value="1"/>
</dbReference>
<evidence type="ECO:0000256" key="1">
    <source>
        <dbReference type="ARBA" id="ARBA00006754"/>
    </source>
</evidence>
<name>A0A4R2J5K1_9PSEU</name>
<dbReference type="EMBL" id="SLWS01000009">
    <property type="protein sequence ID" value="TCO54171.1"/>
    <property type="molecule type" value="Genomic_DNA"/>
</dbReference>
<feature type="domain" description="CdaR GGDEF-like" evidence="3">
    <location>
        <begin position="171"/>
        <end position="280"/>
    </location>
</feature>
<dbReference type="SUPFAM" id="SSF46689">
    <property type="entry name" value="Homeodomain-like"/>
    <property type="match status" value="1"/>
</dbReference>
<comment type="similarity">
    <text evidence="1">Belongs to the CdaR family.</text>
</comment>